<dbReference type="SMART" id="SM00220">
    <property type="entry name" value="S_TKc"/>
    <property type="match status" value="2"/>
</dbReference>
<comment type="catalytic activity">
    <reaction evidence="13">
        <text>L-seryl-[protein] + ATP = O-phospho-L-seryl-[protein] + ADP + H(+)</text>
        <dbReference type="Rhea" id="RHEA:17989"/>
        <dbReference type="Rhea" id="RHEA-COMP:9863"/>
        <dbReference type="Rhea" id="RHEA-COMP:11604"/>
        <dbReference type="ChEBI" id="CHEBI:15378"/>
        <dbReference type="ChEBI" id="CHEBI:29999"/>
        <dbReference type="ChEBI" id="CHEBI:30616"/>
        <dbReference type="ChEBI" id="CHEBI:83421"/>
        <dbReference type="ChEBI" id="CHEBI:456216"/>
        <dbReference type="EC" id="2.7.11.1"/>
    </reaction>
</comment>
<evidence type="ECO:0000256" key="2">
    <source>
        <dbReference type="ARBA" id="ARBA00009903"/>
    </source>
</evidence>
<name>A0ABR2TSJ9_9ROSI</name>
<dbReference type="InterPro" id="IPR018222">
    <property type="entry name" value="Nuclear_transport_factor_2_euk"/>
</dbReference>
<dbReference type="InterPro" id="IPR032710">
    <property type="entry name" value="NTF2-like_dom_sf"/>
</dbReference>
<evidence type="ECO:0000256" key="3">
    <source>
        <dbReference type="ARBA" id="ARBA00012513"/>
    </source>
</evidence>
<dbReference type="EC" id="2.7.11.1" evidence="3"/>
<feature type="transmembrane region" description="Helical" evidence="16">
    <location>
        <begin position="1303"/>
        <end position="1322"/>
    </location>
</feature>
<feature type="region of interest" description="Disordered" evidence="15">
    <location>
        <begin position="1122"/>
        <end position="1146"/>
    </location>
</feature>
<organism evidence="19 20">
    <name type="scientific">Hibiscus sabdariffa</name>
    <name type="common">roselle</name>
    <dbReference type="NCBI Taxonomy" id="183260"/>
    <lineage>
        <taxon>Eukaryota</taxon>
        <taxon>Viridiplantae</taxon>
        <taxon>Streptophyta</taxon>
        <taxon>Embryophyta</taxon>
        <taxon>Tracheophyta</taxon>
        <taxon>Spermatophyta</taxon>
        <taxon>Magnoliopsida</taxon>
        <taxon>eudicotyledons</taxon>
        <taxon>Gunneridae</taxon>
        <taxon>Pentapetalae</taxon>
        <taxon>rosids</taxon>
        <taxon>malvids</taxon>
        <taxon>Malvales</taxon>
        <taxon>Malvaceae</taxon>
        <taxon>Malvoideae</taxon>
        <taxon>Hibiscus</taxon>
    </lineage>
</organism>
<evidence type="ECO:0000256" key="6">
    <source>
        <dbReference type="ARBA" id="ARBA00022692"/>
    </source>
</evidence>
<dbReference type="SUPFAM" id="SSF56112">
    <property type="entry name" value="Protein kinase-like (PK-like)"/>
    <property type="match status" value="2"/>
</dbReference>
<feature type="transmembrane region" description="Helical" evidence="16">
    <location>
        <begin position="1491"/>
        <end position="1509"/>
    </location>
</feature>
<feature type="compositionally biased region" description="Low complexity" evidence="15">
    <location>
        <begin position="586"/>
        <end position="606"/>
    </location>
</feature>
<evidence type="ECO:0000313" key="19">
    <source>
        <dbReference type="EMBL" id="KAK9040367.1"/>
    </source>
</evidence>
<comment type="caution">
    <text evidence="19">The sequence shown here is derived from an EMBL/GenBank/DDBJ whole genome shotgun (WGS) entry which is preliminary data.</text>
</comment>
<dbReference type="SUPFAM" id="SSF54427">
    <property type="entry name" value="NTF2-like"/>
    <property type="match status" value="1"/>
</dbReference>
<dbReference type="InterPro" id="IPR000719">
    <property type="entry name" value="Prot_kinase_dom"/>
</dbReference>
<feature type="domain" description="Protein kinase" evidence="17">
    <location>
        <begin position="918"/>
        <end position="1255"/>
    </location>
</feature>
<evidence type="ECO:0000256" key="1">
    <source>
        <dbReference type="ARBA" id="ARBA00004141"/>
    </source>
</evidence>
<dbReference type="Gene3D" id="3.10.450.50">
    <property type="match status" value="1"/>
</dbReference>
<feature type="region of interest" description="Disordered" evidence="15">
    <location>
        <begin position="586"/>
        <end position="620"/>
    </location>
</feature>
<keyword evidence="10 16" id="KW-1133">Transmembrane helix</keyword>
<feature type="transmembrane region" description="Helical" evidence="16">
    <location>
        <begin position="1447"/>
        <end position="1470"/>
    </location>
</feature>
<protein>
    <recommendedName>
        <fullName evidence="3">non-specific serine/threonine protein kinase</fullName>
        <ecNumber evidence="3">2.7.11.1</ecNumber>
    </recommendedName>
</protein>
<dbReference type="EMBL" id="JBBPBN010000004">
    <property type="protein sequence ID" value="KAK9040367.1"/>
    <property type="molecule type" value="Genomic_DNA"/>
</dbReference>
<dbReference type="CDD" id="cd05574">
    <property type="entry name" value="STKc_phototropin_like"/>
    <property type="match status" value="1"/>
</dbReference>
<dbReference type="Gene3D" id="1.10.510.10">
    <property type="entry name" value="Transferase(Phosphotransferase) domain 1"/>
    <property type="match status" value="2"/>
</dbReference>
<keyword evidence="20" id="KW-1185">Reference proteome</keyword>
<evidence type="ECO:0000313" key="20">
    <source>
        <dbReference type="Proteomes" id="UP001396334"/>
    </source>
</evidence>
<feature type="transmembrane region" description="Helical" evidence="16">
    <location>
        <begin position="1381"/>
        <end position="1399"/>
    </location>
</feature>
<dbReference type="PROSITE" id="PS50011">
    <property type="entry name" value="PROTEIN_KINASE_DOM"/>
    <property type="match status" value="2"/>
</dbReference>
<evidence type="ECO:0000256" key="16">
    <source>
        <dbReference type="SAM" id="Phobius"/>
    </source>
</evidence>
<comment type="similarity">
    <text evidence="2">Belongs to the protein kinase superfamily. AGC Ser/Thr protein kinase family.</text>
</comment>
<evidence type="ECO:0000256" key="8">
    <source>
        <dbReference type="ARBA" id="ARBA00022777"/>
    </source>
</evidence>
<feature type="binding site" evidence="14">
    <location>
        <position position="112"/>
    </location>
    <ligand>
        <name>ATP</name>
        <dbReference type="ChEBI" id="CHEBI:30616"/>
    </ligand>
</feature>
<dbReference type="PANTHER" id="PTHR45637">
    <property type="entry name" value="FLIPPASE KINASE 1-RELATED"/>
    <property type="match status" value="1"/>
</dbReference>
<dbReference type="PROSITE" id="PS50177">
    <property type="entry name" value="NTF2_DOMAIN"/>
    <property type="match status" value="1"/>
</dbReference>
<keyword evidence="9 14" id="KW-0067">ATP-binding</keyword>
<dbReference type="CDD" id="cd06623">
    <property type="entry name" value="PKc_MAPKK_plant_like"/>
    <property type="match status" value="1"/>
</dbReference>
<dbReference type="InterPro" id="IPR029020">
    <property type="entry name" value="Ammonium/urea_transptr"/>
</dbReference>
<gene>
    <name evidence="19" type="ORF">V6N11_015531</name>
</gene>
<dbReference type="Proteomes" id="UP001396334">
    <property type="component" value="Unassembled WGS sequence"/>
</dbReference>
<dbReference type="InterPro" id="IPR017441">
    <property type="entry name" value="Protein_kinase_ATP_BS"/>
</dbReference>
<evidence type="ECO:0000256" key="5">
    <source>
        <dbReference type="ARBA" id="ARBA00022679"/>
    </source>
</evidence>
<dbReference type="Pfam" id="PF00069">
    <property type="entry name" value="Pkinase"/>
    <property type="match status" value="3"/>
</dbReference>
<evidence type="ECO:0000259" key="17">
    <source>
        <dbReference type="PROSITE" id="PS50011"/>
    </source>
</evidence>
<keyword evidence="7 14" id="KW-0547">Nucleotide-binding</keyword>
<evidence type="ECO:0000256" key="12">
    <source>
        <dbReference type="ARBA" id="ARBA00047899"/>
    </source>
</evidence>
<evidence type="ECO:0000256" key="7">
    <source>
        <dbReference type="ARBA" id="ARBA00022741"/>
    </source>
</evidence>
<keyword evidence="5" id="KW-0808">Transferase</keyword>
<feature type="domain" description="NTF2" evidence="18">
    <location>
        <begin position="366"/>
        <end position="501"/>
    </location>
</feature>
<keyword evidence="6 16" id="KW-0812">Transmembrane</keyword>
<dbReference type="PROSITE" id="PS00107">
    <property type="entry name" value="PROTEIN_KINASE_ATP"/>
    <property type="match status" value="1"/>
</dbReference>
<dbReference type="Gene3D" id="1.10.3430.10">
    <property type="entry name" value="Ammonium transporter AmtB like domains"/>
    <property type="match status" value="1"/>
</dbReference>
<dbReference type="PROSITE" id="PS00108">
    <property type="entry name" value="PROTEIN_KINASE_ST"/>
    <property type="match status" value="2"/>
</dbReference>
<dbReference type="InterPro" id="IPR002075">
    <property type="entry name" value="NTF2_dom"/>
</dbReference>
<comment type="catalytic activity">
    <reaction evidence="12">
        <text>L-threonyl-[protein] + ATP = O-phospho-L-threonyl-[protein] + ADP + H(+)</text>
        <dbReference type="Rhea" id="RHEA:46608"/>
        <dbReference type="Rhea" id="RHEA-COMP:11060"/>
        <dbReference type="Rhea" id="RHEA-COMP:11605"/>
        <dbReference type="ChEBI" id="CHEBI:15378"/>
        <dbReference type="ChEBI" id="CHEBI:30013"/>
        <dbReference type="ChEBI" id="CHEBI:30616"/>
        <dbReference type="ChEBI" id="CHEBI:61977"/>
        <dbReference type="ChEBI" id="CHEBI:456216"/>
        <dbReference type="EC" id="2.7.11.1"/>
    </reaction>
</comment>
<evidence type="ECO:0000256" key="15">
    <source>
        <dbReference type="SAM" id="MobiDB-lite"/>
    </source>
</evidence>
<evidence type="ECO:0000259" key="18">
    <source>
        <dbReference type="PROSITE" id="PS50177"/>
    </source>
</evidence>
<keyword evidence="4" id="KW-0723">Serine/threonine-protein kinase</keyword>
<proteinExistence type="inferred from homology"/>
<dbReference type="InterPro" id="IPR011009">
    <property type="entry name" value="Kinase-like_dom_sf"/>
</dbReference>
<dbReference type="Gene3D" id="3.30.200.20">
    <property type="entry name" value="Phosphorylase Kinase, domain 1"/>
    <property type="match status" value="2"/>
</dbReference>
<evidence type="ECO:0000256" key="4">
    <source>
        <dbReference type="ARBA" id="ARBA00022527"/>
    </source>
</evidence>
<reference evidence="19 20" key="1">
    <citation type="journal article" date="2024" name="G3 (Bethesda)">
        <title>Genome assembly of Hibiscus sabdariffa L. provides insights into metabolisms of medicinal natural products.</title>
        <authorList>
            <person name="Kim T."/>
        </authorList>
    </citation>
    <scope>NUCLEOTIDE SEQUENCE [LARGE SCALE GENOMIC DNA]</scope>
    <source>
        <strain evidence="19">TK-2024</strain>
        <tissue evidence="19">Old leaves</tissue>
    </source>
</reference>
<dbReference type="Pfam" id="PF00909">
    <property type="entry name" value="Ammonium_transp"/>
    <property type="match status" value="1"/>
</dbReference>
<keyword evidence="8" id="KW-0418">Kinase</keyword>
<comment type="subcellular location">
    <subcellularLocation>
        <location evidence="1">Membrane</location>
        <topology evidence="1">Multi-pass membrane protein</topology>
    </subcellularLocation>
</comment>
<evidence type="ECO:0000256" key="13">
    <source>
        <dbReference type="ARBA" id="ARBA00048679"/>
    </source>
</evidence>
<evidence type="ECO:0000256" key="9">
    <source>
        <dbReference type="ARBA" id="ARBA00022840"/>
    </source>
</evidence>
<accession>A0ABR2TSJ9</accession>
<dbReference type="InterPro" id="IPR024041">
    <property type="entry name" value="NH4_transpt_AmtB-like_dom"/>
</dbReference>
<dbReference type="Pfam" id="PF02136">
    <property type="entry name" value="NTF2"/>
    <property type="match status" value="1"/>
</dbReference>
<dbReference type="SUPFAM" id="SSF111352">
    <property type="entry name" value="Ammonium transporter"/>
    <property type="match status" value="1"/>
</dbReference>
<feature type="compositionally biased region" description="Basic and acidic residues" evidence="15">
    <location>
        <begin position="1122"/>
        <end position="1133"/>
    </location>
</feature>
<feature type="domain" description="Protein kinase" evidence="17">
    <location>
        <begin position="83"/>
        <end position="339"/>
    </location>
</feature>
<evidence type="ECO:0000256" key="10">
    <source>
        <dbReference type="ARBA" id="ARBA00022989"/>
    </source>
</evidence>
<sequence length="1557" mass="173242">MSGLEELRKKLVPLFDAEKGFSAGSTLDPYDSYMLSDGGTVNLLSRSYGVYNINELGLQKCTSSPVDDTDQGEKTYQCASHEMRIFGAIGSGASSVVQRAMHIPSHRILALKKINIFEKEKRQQLLTEIRTLCEAPCSEGLVEFHGAFYSPDSGQISIALEYMDGGSLADILRLRKSIPEPVLSSMFQKLLQGLNYLHGVRHLVHRDIKPANLLVNLKGEPKITDFGISAGLDNSMAMCATFVGTVTYMSPERIRNESYSYPADIWSLGLALFECGTGEFPYTANEGPVNLMLQILDDPSPSPPKDKFSLEFCSFIDACLQKDADARPTAEQLLSHPFIKKHERARVDLAAFVRGVFDPMQRLKDLADMLTLHYYLLFDGPDENWRHARTLYNEDSTFSFSGKQFVGPNDIHSMLSSIRGTLAGDWPPEKLVHVVEKLQCRAHGQDGVAIRVSGSFITGNQFLICGDGLQVEGMPNFKDISIDIPTHSPPSSSEFTLLHQLPPSIVEYRLRVVHVEFSRTSSCPPEFQVLLYSQLRVIVGGFAFQHRRWTRVFSQRSHLSLSLNLFFWASGVVFLNCSMESLVVSSSKNPNPGSGNGNNSPPSTSRMPRRPSRPPLPKYFENEGLSSTYSEKQHLDGSIYSEKHSFKTACDNMVCEELPNIGKHYYDSSKTKSELVGMILAVANKSSFKHPIDDPKSSSSIASSEYETTVHGVHYYDLSKAKSESAGKILTVGNISSFEHPIDDHRSSISIGSLQSEKTVAGEHYYDSSKVKSESVGKIPRTGSEFSFKHHIDDHKSSNSLGSLEYEKLVPGVMQLNNLIVPQSEPSICLSRSSSYRTGSLYAEAKQSFTNTESSYESDEASGKISIYRESNASYVSDESGSSCSISTIYKPHKANDIRWAAIQAVRSRKGDLDFKHFRVLRRLGCGDIGSVYQSVLTGTNTYFAMKVMDKALLASRKKLLRAQTEREILQSLDHPFLPTLYTHLETEKLSCLVMEFCPGGDLHALRQRQPGRYFPEHAARFYVAEVLLALEYLHMLGIIYRDLKPENVLVREDGHLMLSDFDLSLRCTFSPTLVKSSNSTLESKNSAFCTQPACLQPTCVMQPDCIQPACFGPPFFSSKPNKEKKSKIKNEPNHQVSPLPELNAEPTDARSMSFVGTHEYLAPEIIKGEGHGSAVDWWTFGIFLYELLFGKTPFKGVENRATLCNIIGQPLKFPDYPNVSFAARDLIRGLLVKEPQHRLAYRRGATEVKQHPFFQSVNWALIRCANPPEVPKLSMRDSSSRTDMATKVSMNNMVPGLDVKPSAYLIFSMQLDFAMLCVGSVRAKNTMNIMLTNVLDAATGCLFYYLFDFAYGSPLNGFIGRHYFALGSIPSSSYDYNNFLYQWAFAIAATGITSGSIAKRIQFVAYLTYSSFLTGFFYPVVSHWFWATDGWASAFRTNKFLFDSGVIDFVGSGVVHIVGGVAGLWGALIEGPRIGRFDHTSRSVALRGHSATLVVLGTFMLWFGWYGFNPDSFNKILSFYASGYYYGQWSAVERTAVTTTLVGCTAALTTLFGKES</sequence>
<dbReference type="InterPro" id="IPR008271">
    <property type="entry name" value="Ser/Thr_kinase_AS"/>
</dbReference>
<feature type="transmembrane region" description="Helical" evidence="16">
    <location>
        <begin position="1406"/>
        <end position="1427"/>
    </location>
</feature>
<keyword evidence="11 16" id="KW-0472">Membrane</keyword>
<evidence type="ECO:0000256" key="11">
    <source>
        <dbReference type="ARBA" id="ARBA00023136"/>
    </source>
</evidence>
<evidence type="ECO:0000256" key="14">
    <source>
        <dbReference type="PROSITE-ProRule" id="PRU10141"/>
    </source>
</evidence>